<evidence type="ECO:0000313" key="1">
    <source>
        <dbReference type="EMBL" id="MYM73519.1"/>
    </source>
</evidence>
<comment type="caution">
    <text evidence="1">The sequence shown here is derived from an EMBL/GenBank/DDBJ whole genome shotgun (WGS) entry which is preliminary data.</text>
</comment>
<proteinExistence type="predicted"/>
<sequence length="185" mass="21186">MLHSQSPWDLSIYDRATPRKFANTSTPARASAVQFENQIRHEAIEHGAFYAADGSEILTRAGLQANVGFSTAELQTVKGSLFTHNHPGGFSFSLADILNACEWRLIELRVVCEEWRHIMNFRSVWPNRPAVQSEYTRVEPLVVAEVDSDVRSGHLDPRYACWEIQHRRIHHIAAHFHIPYEREPS</sequence>
<gene>
    <name evidence="1" type="ORF">GTP56_15105</name>
</gene>
<accession>A0A7X4H2S7</accession>
<dbReference type="EMBL" id="WWCR01000014">
    <property type="protein sequence ID" value="MYM73519.1"/>
    <property type="molecule type" value="Genomic_DNA"/>
</dbReference>
<protein>
    <submittedName>
        <fullName evidence="1">Uncharacterized protein</fullName>
    </submittedName>
</protein>
<dbReference type="RefSeq" id="WP_161050663.1">
    <property type="nucleotide sequence ID" value="NZ_WWCR01000014.1"/>
</dbReference>
<organism evidence="1 2">
    <name type="scientific">Duganella margarita</name>
    <dbReference type="NCBI Taxonomy" id="2692170"/>
    <lineage>
        <taxon>Bacteria</taxon>
        <taxon>Pseudomonadati</taxon>
        <taxon>Pseudomonadota</taxon>
        <taxon>Betaproteobacteria</taxon>
        <taxon>Burkholderiales</taxon>
        <taxon>Oxalobacteraceae</taxon>
        <taxon>Telluria group</taxon>
        <taxon>Duganella</taxon>
    </lineage>
</organism>
<dbReference type="AlphaFoldDB" id="A0A7X4H2S7"/>
<name>A0A7X4H2S7_9BURK</name>
<reference evidence="1 2" key="1">
    <citation type="submission" date="2019-12" db="EMBL/GenBank/DDBJ databases">
        <title>Novel species isolated from a subtropical stream in China.</title>
        <authorList>
            <person name="Lu H."/>
        </authorList>
    </citation>
    <scope>NUCLEOTIDE SEQUENCE [LARGE SCALE GENOMIC DNA]</scope>
    <source>
        <strain evidence="1 2">FT134W</strain>
    </source>
</reference>
<evidence type="ECO:0000313" key="2">
    <source>
        <dbReference type="Proteomes" id="UP000469734"/>
    </source>
</evidence>
<dbReference type="Proteomes" id="UP000469734">
    <property type="component" value="Unassembled WGS sequence"/>
</dbReference>